<evidence type="ECO:0000313" key="2">
    <source>
        <dbReference type="Proteomes" id="UP000315648"/>
    </source>
</evidence>
<dbReference type="AlphaFoldDB" id="A0A556QN03"/>
<keyword evidence="2" id="KW-1185">Reference proteome</keyword>
<accession>A0A556QN03</accession>
<evidence type="ECO:0000313" key="1">
    <source>
        <dbReference type="EMBL" id="TSJ78013.1"/>
    </source>
</evidence>
<gene>
    <name evidence="1" type="ORF">FPL22_01505</name>
</gene>
<dbReference type="EMBL" id="VMBG01000001">
    <property type="protein sequence ID" value="TSJ78013.1"/>
    <property type="molecule type" value="Genomic_DNA"/>
</dbReference>
<proteinExistence type="predicted"/>
<dbReference type="Proteomes" id="UP000315648">
    <property type="component" value="Unassembled WGS sequence"/>
</dbReference>
<protein>
    <submittedName>
        <fullName evidence="1">Uncharacterized protein</fullName>
    </submittedName>
</protein>
<name>A0A556QN03_9BACT</name>
<reference evidence="1 2" key="1">
    <citation type="submission" date="2019-07" db="EMBL/GenBank/DDBJ databases">
        <title>Description of 53C-WASEF.</title>
        <authorList>
            <person name="Pitt A."/>
            <person name="Hahn M.W."/>
        </authorList>
    </citation>
    <scope>NUCLEOTIDE SEQUENCE [LARGE SCALE GENOMIC DNA]</scope>
    <source>
        <strain evidence="1 2">53C-WASEF</strain>
    </source>
</reference>
<sequence length="117" mass="12672">MPSALTELKDLHAGVERSEVIEKFGQPVSHGIDAYGIPVEVFQFVESAPALNSKPISEKKRAANENNKAEVTVLMAQTGPFNGQFAGDLLTVQVSYDEENLIDDTRLLKAVPGPTPH</sequence>
<comment type="caution">
    <text evidence="1">The sequence shown here is derived from an EMBL/GenBank/DDBJ whole genome shotgun (WGS) entry which is preliminary data.</text>
</comment>
<dbReference type="RefSeq" id="WP_144228354.1">
    <property type="nucleotide sequence ID" value="NZ_CBCRVV010000001.1"/>
</dbReference>
<organism evidence="1 2">
    <name type="scientific">Rariglobus hedericola</name>
    <dbReference type="NCBI Taxonomy" id="2597822"/>
    <lineage>
        <taxon>Bacteria</taxon>
        <taxon>Pseudomonadati</taxon>
        <taxon>Verrucomicrobiota</taxon>
        <taxon>Opitutia</taxon>
        <taxon>Opitutales</taxon>
        <taxon>Opitutaceae</taxon>
        <taxon>Rariglobus</taxon>
    </lineage>
</organism>